<dbReference type="InterPro" id="IPR036259">
    <property type="entry name" value="MFS_trans_sf"/>
</dbReference>
<dbReference type="RefSeq" id="XP_066085847.1">
    <property type="nucleotide sequence ID" value="XM_066229750.1"/>
</dbReference>
<evidence type="ECO:0000256" key="4">
    <source>
        <dbReference type="ARBA" id="ARBA00022692"/>
    </source>
</evidence>
<name>A0AAX4KN09_9TREE</name>
<evidence type="ECO:0000256" key="9">
    <source>
        <dbReference type="SAM" id="Phobius"/>
    </source>
</evidence>
<keyword evidence="6" id="KW-0406">Ion transport</keyword>
<evidence type="ECO:0000256" key="3">
    <source>
        <dbReference type="ARBA" id="ARBA00022448"/>
    </source>
</evidence>
<comment type="subcellular location">
    <subcellularLocation>
        <location evidence="1">Membrane</location>
        <topology evidence="1">Multi-pass membrane protein</topology>
    </subcellularLocation>
</comment>
<dbReference type="GeneID" id="91104788"/>
<protein>
    <recommendedName>
        <fullName evidence="12">Siderophore-iron transporter Str1</fullName>
    </recommendedName>
</protein>
<evidence type="ECO:0000256" key="8">
    <source>
        <dbReference type="SAM" id="MobiDB-lite"/>
    </source>
</evidence>
<keyword evidence="5 9" id="KW-1133">Transmembrane helix</keyword>
<keyword evidence="11" id="KW-1185">Reference proteome</keyword>
<dbReference type="GO" id="GO:0006811">
    <property type="term" value="P:monoatomic ion transport"/>
    <property type="evidence" value="ECO:0007669"/>
    <property type="project" value="UniProtKB-KW"/>
</dbReference>
<evidence type="ECO:0000256" key="6">
    <source>
        <dbReference type="ARBA" id="ARBA00023065"/>
    </source>
</evidence>
<dbReference type="GO" id="GO:0022857">
    <property type="term" value="F:transmembrane transporter activity"/>
    <property type="evidence" value="ECO:0007669"/>
    <property type="project" value="InterPro"/>
</dbReference>
<feature type="transmembrane region" description="Helical" evidence="9">
    <location>
        <begin position="310"/>
        <end position="329"/>
    </location>
</feature>
<evidence type="ECO:0008006" key="12">
    <source>
        <dbReference type="Google" id="ProtNLM"/>
    </source>
</evidence>
<feature type="transmembrane region" description="Helical" evidence="9">
    <location>
        <begin position="373"/>
        <end position="394"/>
    </location>
</feature>
<feature type="transmembrane region" description="Helical" evidence="9">
    <location>
        <begin position="241"/>
        <end position="263"/>
    </location>
</feature>
<keyword evidence="4 9" id="KW-0812">Transmembrane</keyword>
<dbReference type="Proteomes" id="UP001358614">
    <property type="component" value="Chromosome 1"/>
</dbReference>
<feature type="transmembrane region" description="Helical" evidence="9">
    <location>
        <begin position="341"/>
        <end position="361"/>
    </location>
</feature>
<gene>
    <name evidence="10" type="ORF">V865_005987</name>
</gene>
<feature type="transmembrane region" description="Helical" evidence="9">
    <location>
        <begin position="444"/>
        <end position="464"/>
    </location>
</feature>
<dbReference type="Pfam" id="PF07690">
    <property type="entry name" value="MFS_1"/>
    <property type="match status" value="1"/>
</dbReference>
<evidence type="ECO:0000256" key="5">
    <source>
        <dbReference type="ARBA" id="ARBA00022989"/>
    </source>
</evidence>
<dbReference type="GO" id="GO:0005886">
    <property type="term" value="C:plasma membrane"/>
    <property type="evidence" value="ECO:0007669"/>
    <property type="project" value="TreeGrafter"/>
</dbReference>
<dbReference type="EMBL" id="CP144089">
    <property type="protein sequence ID" value="WWD07880.1"/>
    <property type="molecule type" value="Genomic_DNA"/>
</dbReference>
<reference evidence="10 11" key="1">
    <citation type="submission" date="2024-01" db="EMBL/GenBank/DDBJ databases">
        <title>Comparative genomics of Cryptococcus and Kwoniella reveals pathogenesis evolution and contrasting modes of karyotype evolution via chromosome fusion or intercentromeric recombination.</title>
        <authorList>
            <person name="Coelho M.A."/>
            <person name="David-Palma M."/>
            <person name="Shea T."/>
            <person name="Bowers K."/>
            <person name="McGinley-Smith S."/>
            <person name="Mohammad A.W."/>
            <person name="Gnirke A."/>
            <person name="Yurkov A.M."/>
            <person name="Nowrousian M."/>
            <person name="Sun S."/>
            <person name="Cuomo C.A."/>
            <person name="Heitman J."/>
        </authorList>
    </citation>
    <scope>NUCLEOTIDE SEQUENCE [LARGE SCALE GENOMIC DNA]</scope>
    <source>
        <strain evidence="10 11">PYCC6329</strain>
    </source>
</reference>
<sequence length="653" mass="70457">MSRVLDRIPAFFTPKTPLDRDGGEGEKPDLKQSGDTEGHSAQLPHLSQNSDADDSSSSIDIEQSEGVTKIEALYLVFGNGWKLWTLWGSIALICIAYSLSQMTTYAYAAFATSAFGEHTILGTISVITSIMSGVAKPFIAKCADLFSRPWALAISVLFYTIGYIVVASSQNVGAVAGGEVIYTLGNTGINFVSSILLGDITSLQWRGFVNGLYSLPFIPFAFVAGDIAASINAYSVNGWRWGYGMFCIIVPVTIAPSIAVLFWGDYRAKKVGALSLASSSYARKRLLSGTTQARKTPIQLLIHYARQMDAFGLLLLTFAFGCILSPFTLNTTAKGGYTNPSLIALFAVGGILFIAFCAYEWKVASHPIMPKRVMNKTFICACFIDFMYYFSGSLSGTYWSSWLYITKDYSAEHYTYLTNCLTVGLCFFGFLAGAVQRYTHRYKYLQLCGLSIRIIAQGLVYLSASKSTAGTTATIVMGQILISLGGGISVISSSVACQGSVPHQDMALAMALLSLWTSIGGSIASAIAAAVWNKQVPAKLALYLGDTHNSTQLAEIFGSILVARTAEPRPLVIQAYNEAIRPLYIAALVTSTLSLVAGAFTTNFYLGTTHNAIEKKEVVFRSADETAPEVVAAKAREVEEKIAAKLAEGEPRH</sequence>
<feature type="transmembrane region" description="Helical" evidence="9">
    <location>
        <begin position="212"/>
        <end position="235"/>
    </location>
</feature>
<feature type="transmembrane region" description="Helical" evidence="9">
    <location>
        <begin position="180"/>
        <end position="200"/>
    </location>
</feature>
<dbReference type="PANTHER" id="PTHR23501">
    <property type="entry name" value="MAJOR FACILITATOR SUPERFAMILY"/>
    <property type="match status" value="1"/>
</dbReference>
<dbReference type="SUPFAM" id="SSF103473">
    <property type="entry name" value="MFS general substrate transporter"/>
    <property type="match status" value="1"/>
</dbReference>
<feature type="transmembrane region" description="Helical" evidence="9">
    <location>
        <begin position="120"/>
        <end position="138"/>
    </location>
</feature>
<accession>A0AAX4KN09</accession>
<evidence type="ECO:0000256" key="7">
    <source>
        <dbReference type="ARBA" id="ARBA00023136"/>
    </source>
</evidence>
<dbReference type="AlphaFoldDB" id="A0AAX4KN09"/>
<feature type="transmembrane region" description="Helical" evidence="9">
    <location>
        <begin position="83"/>
        <end position="100"/>
    </location>
</feature>
<dbReference type="KEGG" id="ker:91104788"/>
<feature type="transmembrane region" description="Helical" evidence="9">
    <location>
        <begin position="583"/>
        <end position="606"/>
    </location>
</feature>
<dbReference type="InterPro" id="IPR011701">
    <property type="entry name" value="MFS"/>
</dbReference>
<feature type="transmembrane region" description="Helical" evidence="9">
    <location>
        <begin position="508"/>
        <end position="532"/>
    </location>
</feature>
<feature type="transmembrane region" description="Helical" evidence="9">
    <location>
        <begin position="150"/>
        <end position="168"/>
    </location>
</feature>
<feature type="compositionally biased region" description="Basic and acidic residues" evidence="8">
    <location>
        <begin position="17"/>
        <end position="38"/>
    </location>
</feature>
<dbReference type="PANTHER" id="PTHR23501:SF58">
    <property type="entry name" value="LOW AFFINITY HEME TRANSPORTER STR3"/>
    <property type="match status" value="1"/>
</dbReference>
<feature type="transmembrane region" description="Helical" evidence="9">
    <location>
        <begin position="414"/>
        <end position="432"/>
    </location>
</feature>
<keyword evidence="7 9" id="KW-0472">Membrane</keyword>
<evidence type="ECO:0000256" key="2">
    <source>
        <dbReference type="ARBA" id="ARBA00008335"/>
    </source>
</evidence>
<evidence type="ECO:0000256" key="1">
    <source>
        <dbReference type="ARBA" id="ARBA00004141"/>
    </source>
</evidence>
<evidence type="ECO:0000313" key="11">
    <source>
        <dbReference type="Proteomes" id="UP001358614"/>
    </source>
</evidence>
<dbReference type="FunFam" id="1.20.1250.20:FF:000197">
    <property type="entry name" value="Siderophore iron transporter 1"/>
    <property type="match status" value="1"/>
</dbReference>
<feature type="transmembrane region" description="Helical" evidence="9">
    <location>
        <begin position="476"/>
        <end position="496"/>
    </location>
</feature>
<dbReference type="Gene3D" id="1.20.1250.20">
    <property type="entry name" value="MFS general substrate transporter like domains"/>
    <property type="match status" value="2"/>
</dbReference>
<evidence type="ECO:0000313" key="10">
    <source>
        <dbReference type="EMBL" id="WWD07880.1"/>
    </source>
</evidence>
<organism evidence="10 11">
    <name type="scientific">Kwoniella europaea PYCC6329</name>
    <dbReference type="NCBI Taxonomy" id="1423913"/>
    <lineage>
        <taxon>Eukaryota</taxon>
        <taxon>Fungi</taxon>
        <taxon>Dikarya</taxon>
        <taxon>Basidiomycota</taxon>
        <taxon>Agaricomycotina</taxon>
        <taxon>Tremellomycetes</taxon>
        <taxon>Tremellales</taxon>
        <taxon>Cryptococcaceae</taxon>
        <taxon>Kwoniella</taxon>
    </lineage>
</organism>
<feature type="region of interest" description="Disordered" evidence="8">
    <location>
        <begin position="1"/>
        <end position="58"/>
    </location>
</feature>
<comment type="similarity">
    <text evidence="2">Belongs to the major facilitator superfamily.</text>
</comment>
<feature type="compositionally biased region" description="Low complexity" evidence="8">
    <location>
        <begin position="47"/>
        <end position="58"/>
    </location>
</feature>
<keyword evidence="3" id="KW-0813">Transport</keyword>
<proteinExistence type="inferred from homology"/>